<organism evidence="2 3">
    <name type="scientific">Paenibacillus uliginis N3/975</name>
    <dbReference type="NCBI Taxonomy" id="1313296"/>
    <lineage>
        <taxon>Bacteria</taxon>
        <taxon>Bacillati</taxon>
        <taxon>Bacillota</taxon>
        <taxon>Bacilli</taxon>
        <taxon>Bacillales</taxon>
        <taxon>Paenibacillaceae</taxon>
        <taxon>Paenibacillus</taxon>
    </lineage>
</organism>
<evidence type="ECO:0000313" key="3">
    <source>
        <dbReference type="Proteomes" id="UP000192940"/>
    </source>
</evidence>
<keyword evidence="3" id="KW-1185">Reference proteome</keyword>
<evidence type="ECO:0000313" key="2">
    <source>
        <dbReference type="EMBL" id="SMF83157.1"/>
    </source>
</evidence>
<feature type="signal peptide" evidence="1">
    <location>
        <begin position="1"/>
        <end position="23"/>
    </location>
</feature>
<feature type="chain" id="PRO_5039428347" evidence="1">
    <location>
        <begin position="24"/>
        <end position="234"/>
    </location>
</feature>
<keyword evidence="1" id="KW-0732">Signal</keyword>
<evidence type="ECO:0000256" key="1">
    <source>
        <dbReference type="SAM" id="SignalP"/>
    </source>
</evidence>
<dbReference type="PROSITE" id="PS51257">
    <property type="entry name" value="PROKAR_LIPOPROTEIN"/>
    <property type="match status" value="1"/>
</dbReference>
<sequence>MKIKTFGLLMIILLSGCSSLQFNQNQTHTIIDWVDFVKLNGNMYTSDWGIVLKHENDVAEEVGEVSFTVDEVVTDPGYRTKDGDAAFLDIGTKLYRVKGFGTDELIAVADDTRVNGYKLYIQDQFRSSMINRYDEIPKDKVNSIGLYCDNESKPYKTLTGKDINKFIKLLDDGVYSPNYSPNMNNGDPLYYLMVFYTDDPIGNSFSIADDSQNVYFYPDSTRIVDSEIRDWIEQ</sequence>
<name>A0A1X7HCU7_9BACL</name>
<protein>
    <submittedName>
        <fullName evidence="2">Uncharacterized protein</fullName>
    </submittedName>
</protein>
<dbReference type="AlphaFoldDB" id="A0A1X7HCU7"/>
<dbReference type="Proteomes" id="UP000192940">
    <property type="component" value="Chromosome I"/>
</dbReference>
<reference evidence="2 3" key="1">
    <citation type="submission" date="2017-04" db="EMBL/GenBank/DDBJ databases">
        <authorList>
            <person name="Afonso C.L."/>
            <person name="Miller P.J."/>
            <person name="Scott M.A."/>
            <person name="Spackman E."/>
            <person name="Goraichik I."/>
            <person name="Dimitrov K.M."/>
            <person name="Suarez D.L."/>
            <person name="Swayne D.E."/>
        </authorList>
    </citation>
    <scope>NUCLEOTIDE SEQUENCE [LARGE SCALE GENOMIC DNA]</scope>
    <source>
        <strain evidence="2 3">N3/975</strain>
    </source>
</reference>
<proteinExistence type="predicted"/>
<accession>A0A1X7HCU7</accession>
<dbReference type="EMBL" id="LT840184">
    <property type="protein sequence ID" value="SMF83157.1"/>
    <property type="molecule type" value="Genomic_DNA"/>
</dbReference>
<gene>
    <name evidence="2" type="ORF">SAMN05661091_2323</name>
</gene>